<keyword evidence="2" id="KW-1185">Reference proteome</keyword>
<accession>A0A9Q0TWN9</accession>
<reference evidence="1" key="1">
    <citation type="submission" date="2022-11" db="EMBL/GenBank/DDBJ databases">
        <authorList>
            <person name="Hyden B.L."/>
            <person name="Feng K."/>
            <person name="Yates T."/>
            <person name="Jawdy S."/>
            <person name="Smart L.B."/>
            <person name="Muchero W."/>
        </authorList>
    </citation>
    <scope>NUCLEOTIDE SEQUENCE</scope>
    <source>
        <tissue evidence="1">Shoot tip</tissue>
    </source>
</reference>
<comment type="caution">
    <text evidence="1">The sequence shown here is derived from an EMBL/GenBank/DDBJ whole genome shotgun (WGS) entry which is preliminary data.</text>
</comment>
<evidence type="ECO:0000313" key="1">
    <source>
        <dbReference type="EMBL" id="KAJ6719227.1"/>
    </source>
</evidence>
<reference evidence="1" key="2">
    <citation type="journal article" date="2023" name="Int. J. Mol. Sci.">
        <title>De Novo Assembly and Annotation of 11 Diverse Shrub Willow (Salix) Genomes Reveals Novel Gene Organization in Sex-Linked Regions.</title>
        <authorList>
            <person name="Hyden B."/>
            <person name="Feng K."/>
            <person name="Yates T.B."/>
            <person name="Jawdy S."/>
            <person name="Cereghino C."/>
            <person name="Smart L.B."/>
            <person name="Muchero W."/>
        </authorList>
    </citation>
    <scope>NUCLEOTIDE SEQUENCE</scope>
    <source>
        <tissue evidence="1">Shoot tip</tissue>
    </source>
</reference>
<evidence type="ECO:0000313" key="2">
    <source>
        <dbReference type="Proteomes" id="UP001151532"/>
    </source>
</evidence>
<protein>
    <submittedName>
        <fullName evidence="1">Uncharacterized protein</fullName>
    </submittedName>
</protein>
<proteinExistence type="predicted"/>
<gene>
    <name evidence="1" type="ORF">OIU79_006977</name>
</gene>
<organism evidence="1 2">
    <name type="scientific">Salix purpurea</name>
    <name type="common">Purple osier willow</name>
    <dbReference type="NCBI Taxonomy" id="77065"/>
    <lineage>
        <taxon>Eukaryota</taxon>
        <taxon>Viridiplantae</taxon>
        <taxon>Streptophyta</taxon>
        <taxon>Embryophyta</taxon>
        <taxon>Tracheophyta</taxon>
        <taxon>Spermatophyta</taxon>
        <taxon>Magnoliopsida</taxon>
        <taxon>eudicotyledons</taxon>
        <taxon>Gunneridae</taxon>
        <taxon>Pentapetalae</taxon>
        <taxon>rosids</taxon>
        <taxon>fabids</taxon>
        <taxon>Malpighiales</taxon>
        <taxon>Salicaceae</taxon>
        <taxon>Saliceae</taxon>
        <taxon>Salix</taxon>
    </lineage>
</organism>
<dbReference type="Proteomes" id="UP001151532">
    <property type="component" value="Chromosome 10"/>
</dbReference>
<dbReference type="AlphaFoldDB" id="A0A9Q0TWN9"/>
<sequence>MVIMFYEFDIRMDPCRISLFWFPTSRCSGMISLRGNVAVNYAACTGDYVLGKTKS</sequence>
<name>A0A9Q0TWN9_SALPP</name>
<dbReference type="EMBL" id="JAPFFK010000014">
    <property type="protein sequence ID" value="KAJ6719227.1"/>
    <property type="molecule type" value="Genomic_DNA"/>
</dbReference>